<organism evidence="1 2">
    <name type="scientific">Didymella exigua CBS 183.55</name>
    <dbReference type="NCBI Taxonomy" id="1150837"/>
    <lineage>
        <taxon>Eukaryota</taxon>
        <taxon>Fungi</taxon>
        <taxon>Dikarya</taxon>
        <taxon>Ascomycota</taxon>
        <taxon>Pezizomycotina</taxon>
        <taxon>Dothideomycetes</taxon>
        <taxon>Pleosporomycetidae</taxon>
        <taxon>Pleosporales</taxon>
        <taxon>Pleosporineae</taxon>
        <taxon>Didymellaceae</taxon>
        <taxon>Didymella</taxon>
    </lineage>
</organism>
<evidence type="ECO:0000313" key="2">
    <source>
        <dbReference type="Proteomes" id="UP000800082"/>
    </source>
</evidence>
<protein>
    <submittedName>
        <fullName evidence="1">Uncharacterized protein</fullName>
    </submittedName>
</protein>
<dbReference type="EMBL" id="ML978982">
    <property type="protein sequence ID" value="KAF1925624.1"/>
    <property type="molecule type" value="Genomic_DNA"/>
</dbReference>
<reference evidence="1" key="1">
    <citation type="journal article" date="2020" name="Stud. Mycol.">
        <title>101 Dothideomycetes genomes: a test case for predicting lifestyles and emergence of pathogens.</title>
        <authorList>
            <person name="Haridas S."/>
            <person name="Albert R."/>
            <person name="Binder M."/>
            <person name="Bloem J."/>
            <person name="Labutti K."/>
            <person name="Salamov A."/>
            <person name="Andreopoulos B."/>
            <person name="Baker S."/>
            <person name="Barry K."/>
            <person name="Bills G."/>
            <person name="Bluhm B."/>
            <person name="Cannon C."/>
            <person name="Castanera R."/>
            <person name="Culley D."/>
            <person name="Daum C."/>
            <person name="Ezra D."/>
            <person name="Gonzalez J."/>
            <person name="Henrissat B."/>
            <person name="Kuo A."/>
            <person name="Liang C."/>
            <person name="Lipzen A."/>
            <person name="Lutzoni F."/>
            <person name="Magnuson J."/>
            <person name="Mondo S."/>
            <person name="Nolan M."/>
            <person name="Ohm R."/>
            <person name="Pangilinan J."/>
            <person name="Park H.-J."/>
            <person name="Ramirez L."/>
            <person name="Alfaro M."/>
            <person name="Sun H."/>
            <person name="Tritt A."/>
            <person name="Yoshinaga Y."/>
            <person name="Zwiers L.-H."/>
            <person name="Turgeon B."/>
            <person name="Goodwin S."/>
            <person name="Spatafora J."/>
            <person name="Crous P."/>
            <person name="Grigoriev I."/>
        </authorList>
    </citation>
    <scope>NUCLEOTIDE SEQUENCE</scope>
    <source>
        <strain evidence="1">CBS 183.55</strain>
    </source>
</reference>
<keyword evidence="2" id="KW-1185">Reference proteome</keyword>
<dbReference type="Proteomes" id="UP000800082">
    <property type="component" value="Unassembled WGS sequence"/>
</dbReference>
<evidence type="ECO:0000313" key="1">
    <source>
        <dbReference type="EMBL" id="KAF1925624.1"/>
    </source>
</evidence>
<dbReference type="RefSeq" id="XP_033445876.1">
    <property type="nucleotide sequence ID" value="XM_033593479.1"/>
</dbReference>
<dbReference type="AlphaFoldDB" id="A0A6A5REU6"/>
<accession>A0A6A5REU6</accession>
<dbReference type="GeneID" id="54351147"/>
<gene>
    <name evidence="1" type="ORF">M421DRAFT_423462</name>
</gene>
<sequence length="95" mass="10699">MVFLVGTNLHTTLSNTCTIRPSPTHAPYDPLQHMHHTTLSNTCTTRPSPTHAPARVTLWQILPLCTTWRPSSFQSPDTQAAMDAVKVWSWTEYPL</sequence>
<name>A0A6A5REU6_9PLEO</name>
<proteinExistence type="predicted"/>